<dbReference type="EMBL" id="AP022560">
    <property type="protein sequence ID" value="BBX02271.1"/>
    <property type="molecule type" value="Genomic_DNA"/>
</dbReference>
<organism evidence="2 3">
    <name type="scientific">Mycolicibacterium moriokaense</name>
    <dbReference type="NCBI Taxonomy" id="39691"/>
    <lineage>
        <taxon>Bacteria</taxon>
        <taxon>Bacillati</taxon>
        <taxon>Actinomycetota</taxon>
        <taxon>Actinomycetes</taxon>
        <taxon>Mycobacteriales</taxon>
        <taxon>Mycobacteriaceae</taxon>
        <taxon>Mycolicibacterium</taxon>
    </lineage>
</organism>
<gene>
    <name evidence="2" type="ORF">MMOR_32070</name>
</gene>
<evidence type="ECO:0000313" key="3">
    <source>
        <dbReference type="Proteomes" id="UP000466681"/>
    </source>
</evidence>
<reference evidence="2 3" key="1">
    <citation type="journal article" date="2019" name="Emerg. Microbes Infect.">
        <title>Comprehensive subspecies identification of 175 nontuberculous mycobacteria species based on 7547 genomic profiles.</title>
        <authorList>
            <person name="Matsumoto Y."/>
            <person name="Kinjo T."/>
            <person name="Motooka D."/>
            <person name="Nabeya D."/>
            <person name="Jung N."/>
            <person name="Uechi K."/>
            <person name="Horii T."/>
            <person name="Iida T."/>
            <person name="Fujita J."/>
            <person name="Nakamura S."/>
        </authorList>
    </citation>
    <scope>NUCLEOTIDE SEQUENCE [LARGE SCALE GENOMIC DNA]</scope>
    <source>
        <strain evidence="2 3">JCM 6375</strain>
    </source>
</reference>
<evidence type="ECO:0000256" key="1">
    <source>
        <dbReference type="SAM" id="MobiDB-lite"/>
    </source>
</evidence>
<dbReference type="Proteomes" id="UP000466681">
    <property type="component" value="Chromosome"/>
</dbReference>
<dbReference type="KEGG" id="mmor:MMOR_32070"/>
<accession>A0AAD1HDD6</accession>
<keyword evidence="3" id="KW-1185">Reference proteome</keyword>
<protein>
    <submittedName>
        <fullName evidence="2">Uncharacterized protein</fullName>
    </submittedName>
</protein>
<name>A0AAD1HDD6_9MYCO</name>
<feature type="region of interest" description="Disordered" evidence="1">
    <location>
        <begin position="233"/>
        <end position="270"/>
    </location>
</feature>
<sequence>MTDTANGHEVIETLTAWRYWLLPPHRGMPTRLHPFGPKDKTRWQAGATVARCRHDPTHTPPHPDCTCGLFAMTLIDVRYSVGCRNWVTNQVRDAIGRQHTLDQFNGYDETTVPDPDHWARSQPKSVIGKVQLHHAVETTQSEDIADGEYEVRCWRARSATIEALYVPDDAAHAARTARTLSNVYEAPCDVGYPDSYSMTEWNQRTRLDTHLFDPDRAIKYPDYAELGLYPPGTDDAAKRAEAAQRTPRPRHFFTATVPPRSPAQTWTEQT</sequence>
<dbReference type="AlphaFoldDB" id="A0AAD1HDD6"/>
<evidence type="ECO:0000313" key="2">
    <source>
        <dbReference type="EMBL" id="BBX02271.1"/>
    </source>
</evidence>
<proteinExistence type="predicted"/>